<dbReference type="OrthoDB" id="1607513at2759"/>
<organism evidence="1 2">
    <name type="scientific">Austropuccinia psidii MF-1</name>
    <dbReference type="NCBI Taxonomy" id="1389203"/>
    <lineage>
        <taxon>Eukaryota</taxon>
        <taxon>Fungi</taxon>
        <taxon>Dikarya</taxon>
        <taxon>Basidiomycota</taxon>
        <taxon>Pucciniomycotina</taxon>
        <taxon>Pucciniomycetes</taxon>
        <taxon>Pucciniales</taxon>
        <taxon>Sphaerophragmiaceae</taxon>
        <taxon>Austropuccinia</taxon>
    </lineage>
</organism>
<sequence length="118" mass="13209">MAHTIHFAACDVLKALGSDTGETSTPVNHNNLNSMAISSLTNPPNGLNFQYNLIIGKISQLDSYLCHSLKRREKFITTVNLVYDTDKPTNTKTLLLQVPTQWNSTYKMLNRVLDLKDA</sequence>
<protein>
    <submittedName>
        <fullName evidence="1">Uncharacterized protein</fullName>
    </submittedName>
</protein>
<evidence type="ECO:0000313" key="2">
    <source>
        <dbReference type="Proteomes" id="UP000765509"/>
    </source>
</evidence>
<accession>A0A9Q3KAE0</accession>
<proteinExistence type="predicted"/>
<reference evidence="1" key="1">
    <citation type="submission" date="2021-03" db="EMBL/GenBank/DDBJ databases">
        <title>Draft genome sequence of rust myrtle Austropuccinia psidii MF-1, a brazilian biotype.</title>
        <authorList>
            <person name="Quecine M.C."/>
            <person name="Pachon D.M.R."/>
            <person name="Bonatelli M.L."/>
            <person name="Correr F.H."/>
            <person name="Franceschini L.M."/>
            <person name="Leite T.F."/>
            <person name="Margarido G.R.A."/>
            <person name="Almeida C.A."/>
            <person name="Ferrarezi J.A."/>
            <person name="Labate C.A."/>
        </authorList>
    </citation>
    <scope>NUCLEOTIDE SEQUENCE</scope>
    <source>
        <strain evidence="1">MF-1</strain>
    </source>
</reference>
<dbReference type="Proteomes" id="UP000765509">
    <property type="component" value="Unassembled WGS sequence"/>
</dbReference>
<comment type="caution">
    <text evidence="1">The sequence shown here is derived from an EMBL/GenBank/DDBJ whole genome shotgun (WGS) entry which is preliminary data.</text>
</comment>
<name>A0A9Q3KAE0_9BASI</name>
<dbReference type="EMBL" id="AVOT02096768">
    <property type="protein sequence ID" value="MBW0575680.1"/>
    <property type="molecule type" value="Genomic_DNA"/>
</dbReference>
<gene>
    <name evidence="1" type="ORF">O181_115395</name>
</gene>
<evidence type="ECO:0000313" key="1">
    <source>
        <dbReference type="EMBL" id="MBW0575680.1"/>
    </source>
</evidence>
<keyword evidence="2" id="KW-1185">Reference proteome</keyword>
<dbReference type="AlphaFoldDB" id="A0A9Q3KAE0"/>